<protein>
    <submittedName>
        <fullName evidence="2">Uncharacterized protein</fullName>
    </submittedName>
</protein>
<name>A0A1F5JYA3_9BACT</name>
<proteinExistence type="predicted"/>
<evidence type="ECO:0000256" key="1">
    <source>
        <dbReference type="SAM" id="Phobius"/>
    </source>
</evidence>
<gene>
    <name evidence="2" type="ORF">A3C59_00085</name>
</gene>
<dbReference type="AlphaFoldDB" id="A0A1F5JYA3"/>
<sequence>MKNQKGVIHLALPLVLLLAAAFFALIYFGIIQNPFKNLNLFSSSPKVDLKTEYKNPFDKETQYVNPFDNYKNPFVTN</sequence>
<accession>A0A1F5JYA3</accession>
<dbReference type="Proteomes" id="UP000176902">
    <property type="component" value="Unassembled WGS sequence"/>
</dbReference>
<reference evidence="2 3" key="1">
    <citation type="journal article" date="2016" name="Nat. Commun.">
        <title>Thousands of microbial genomes shed light on interconnected biogeochemical processes in an aquifer system.</title>
        <authorList>
            <person name="Anantharaman K."/>
            <person name="Brown C.T."/>
            <person name="Hug L.A."/>
            <person name="Sharon I."/>
            <person name="Castelle C.J."/>
            <person name="Probst A.J."/>
            <person name="Thomas B.C."/>
            <person name="Singh A."/>
            <person name="Wilkins M.J."/>
            <person name="Karaoz U."/>
            <person name="Brodie E.L."/>
            <person name="Williams K.H."/>
            <person name="Hubbard S.S."/>
            <person name="Banfield J.F."/>
        </authorList>
    </citation>
    <scope>NUCLEOTIDE SEQUENCE [LARGE SCALE GENOMIC DNA]</scope>
</reference>
<keyword evidence="1" id="KW-0472">Membrane</keyword>
<evidence type="ECO:0000313" key="3">
    <source>
        <dbReference type="Proteomes" id="UP000176902"/>
    </source>
</evidence>
<evidence type="ECO:0000313" key="2">
    <source>
        <dbReference type="EMBL" id="OGE33627.1"/>
    </source>
</evidence>
<comment type="caution">
    <text evidence="2">The sequence shown here is derived from an EMBL/GenBank/DDBJ whole genome shotgun (WGS) entry which is preliminary data.</text>
</comment>
<dbReference type="EMBL" id="MFCV01000008">
    <property type="protein sequence ID" value="OGE33627.1"/>
    <property type="molecule type" value="Genomic_DNA"/>
</dbReference>
<feature type="transmembrane region" description="Helical" evidence="1">
    <location>
        <begin position="7"/>
        <end position="30"/>
    </location>
</feature>
<keyword evidence="1" id="KW-0812">Transmembrane</keyword>
<dbReference type="STRING" id="1797768.A3C59_00085"/>
<keyword evidence="1" id="KW-1133">Transmembrane helix</keyword>
<organism evidence="2 3">
    <name type="scientific">Candidatus Daviesbacteria bacterium RIFCSPHIGHO2_02_FULL_36_13</name>
    <dbReference type="NCBI Taxonomy" id="1797768"/>
    <lineage>
        <taxon>Bacteria</taxon>
        <taxon>Candidatus Daviesiibacteriota</taxon>
    </lineage>
</organism>